<evidence type="ECO:0000256" key="1">
    <source>
        <dbReference type="SAM" id="SignalP"/>
    </source>
</evidence>
<dbReference type="Proteomes" id="UP001205603">
    <property type="component" value="Unassembled WGS sequence"/>
</dbReference>
<evidence type="ECO:0000313" key="3">
    <source>
        <dbReference type="Proteomes" id="UP001205603"/>
    </source>
</evidence>
<feature type="signal peptide" evidence="1">
    <location>
        <begin position="1"/>
        <end position="22"/>
    </location>
</feature>
<dbReference type="InterPro" id="IPR038636">
    <property type="entry name" value="Wzi_sf"/>
</dbReference>
<organism evidence="2 3">
    <name type="scientific">Coprobacter tertius</name>
    <dbReference type="NCBI Taxonomy" id="2944915"/>
    <lineage>
        <taxon>Bacteria</taxon>
        <taxon>Pseudomonadati</taxon>
        <taxon>Bacteroidota</taxon>
        <taxon>Bacteroidia</taxon>
        <taxon>Bacteroidales</taxon>
        <taxon>Barnesiellaceae</taxon>
        <taxon>Coprobacter</taxon>
    </lineage>
</organism>
<feature type="chain" id="PRO_5047450614" evidence="1">
    <location>
        <begin position="23"/>
        <end position="484"/>
    </location>
</feature>
<accession>A0ABT1MJT5</accession>
<dbReference type="Gene3D" id="2.40.160.130">
    <property type="entry name" value="Capsule assembly protein Wzi"/>
    <property type="match status" value="1"/>
</dbReference>
<evidence type="ECO:0000313" key="2">
    <source>
        <dbReference type="EMBL" id="MCP9612870.1"/>
    </source>
</evidence>
<dbReference type="EMBL" id="JANDHW010000015">
    <property type="protein sequence ID" value="MCP9612870.1"/>
    <property type="molecule type" value="Genomic_DNA"/>
</dbReference>
<sequence>MIKNILLILLCLFFFPTNRLQAQFVLNYNAEANVITGNGDYTPFYLMNNRAGLISFSPNNGYLRAGISKDVEKNKRFSYGFALDIVGAYSNPIPAYIQQLYGELKYRCLGISIGSKEEYSLIEDRSLSSGSMVWSGNSRPIPQVWIGIPHFTEVPGTKGWMQLKGGISYGAFTDNRYQKKHKIPGGRYSENVLYHRKNLLLRFGKQTSFYGIIGIDMAAQFGGTVYNSDPYFPVMKFEHNLKAFLKVLVPSSGGSNIIDQVNIVGNHLGSYLMEFGYNKNLYSIRAYYEHYYDDHSGMIFKNKFDGLWGIEFRSKAKKYLTGFVFEVINSTHQSGPFLWDKTDMIPIQVSDGDNYYAHAAYNGWTHAGHTMGTPFISSPGYNRDHFLGFTNNRSRAFHTGIDGYITPKISYRILAGHQRGWGTPNIPFKHIAHQFSGLAEARYSPTRLHGWEFLLSAAFDKGTLFDDNWGVQFGIRKNGILFRK</sequence>
<keyword evidence="1" id="KW-0732">Signal</keyword>
<proteinExistence type="predicted"/>
<keyword evidence="3" id="KW-1185">Reference proteome</keyword>
<protein>
    <submittedName>
        <fullName evidence="2">Capsule assembly Wzi family protein</fullName>
    </submittedName>
</protein>
<comment type="caution">
    <text evidence="2">The sequence shown here is derived from an EMBL/GenBank/DDBJ whole genome shotgun (WGS) entry which is preliminary data.</text>
</comment>
<name>A0ABT1MJT5_9BACT</name>
<reference evidence="2 3" key="1">
    <citation type="submission" date="2022-07" db="EMBL/GenBank/DDBJ databases">
        <title>Fecal culturing of patients with breast cancer.</title>
        <authorList>
            <person name="Teng N.M.Y."/>
            <person name="Kiu R."/>
            <person name="Evans R."/>
            <person name="Baker D.J."/>
            <person name="Zenner C."/>
            <person name="Robinson S.D."/>
            <person name="Hall L.J."/>
        </authorList>
    </citation>
    <scope>NUCLEOTIDE SEQUENCE [LARGE SCALE GENOMIC DNA]</scope>
    <source>
        <strain evidence="2 3">LH1063</strain>
    </source>
</reference>
<gene>
    <name evidence="2" type="ORF">NMU02_12290</name>
</gene>
<dbReference type="RefSeq" id="WP_255028241.1">
    <property type="nucleotide sequence ID" value="NZ_JANDHW010000015.1"/>
</dbReference>